<dbReference type="GO" id="GO:0005975">
    <property type="term" value="P:carbohydrate metabolic process"/>
    <property type="evidence" value="ECO:0007669"/>
    <property type="project" value="InterPro"/>
</dbReference>
<dbReference type="PANTHER" id="PTHR10683:SF40">
    <property type="entry name" value="FRUCTOSE-6-PHOSPHATE ALDOLASE 1-RELATED"/>
    <property type="match status" value="1"/>
</dbReference>
<keyword evidence="3" id="KW-1185">Reference proteome</keyword>
<evidence type="ECO:0000313" key="3">
    <source>
        <dbReference type="Proteomes" id="UP000198793"/>
    </source>
</evidence>
<dbReference type="InterPro" id="IPR001585">
    <property type="entry name" value="TAL/FSA"/>
</dbReference>
<dbReference type="EMBL" id="FNIT01000002">
    <property type="protein sequence ID" value="SDN95364.1"/>
    <property type="molecule type" value="Genomic_DNA"/>
</dbReference>
<gene>
    <name evidence="2" type="ORF">SAMN05192530_102569</name>
</gene>
<sequence length="228" mass="24107">MAHRALPSSRTGLRLFLDTADREAYARWLPTGLFHGVTTNPTILERSGLRSDLSVLAGLVETVLRYPVQEVQAQAWGTETRALVETGRALAAIDPRVVVKVPVTENGMRAVCEMHAFGIRTTVTAVYASHQALTAAAAGADYVAPYFGRINDAGRDGVAVMREMRAILATAGDGTRLLVASLRSADDAARLAAAGCDTFTFGTAVAEGLFADPDTTAAARAFEEAAAR</sequence>
<evidence type="ECO:0000256" key="1">
    <source>
        <dbReference type="ARBA" id="ARBA00023270"/>
    </source>
</evidence>
<dbReference type="PROSITE" id="PS01054">
    <property type="entry name" value="TRANSALDOLASE_1"/>
    <property type="match status" value="1"/>
</dbReference>
<dbReference type="Gene3D" id="3.20.20.70">
    <property type="entry name" value="Aldolase class I"/>
    <property type="match status" value="1"/>
</dbReference>
<dbReference type="STRING" id="1166073.SAMN05192530_102569"/>
<proteinExistence type="predicted"/>
<dbReference type="InterPro" id="IPR013785">
    <property type="entry name" value="Aldolase_TIM"/>
</dbReference>
<reference evidence="2 3" key="1">
    <citation type="submission" date="2016-10" db="EMBL/GenBank/DDBJ databases">
        <authorList>
            <person name="de Groot N.N."/>
        </authorList>
    </citation>
    <scope>NUCLEOTIDE SEQUENCE [LARGE SCALE GENOMIC DNA]</scope>
    <source>
        <strain evidence="3">L7-484,KACC 16230,DSM 25025</strain>
    </source>
</reference>
<dbReference type="RefSeq" id="WP_090671074.1">
    <property type="nucleotide sequence ID" value="NZ_FNIT01000002.1"/>
</dbReference>
<organism evidence="2 3">
    <name type="scientific">Aureimonas jatrophae</name>
    <dbReference type="NCBI Taxonomy" id="1166073"/>
    <lineage>
        <taxon>Bacteria</taxon>
        <taxon>Pseudomonadati</taxon>
        <taxon>Pseudomonadota</taxon>
        <taxon>Alphaproteobacteria</taxon>
        <taxon>Hyphomicrobiales</taxon>
        <taxon>Aurantimonadaceae</taxon>
        <taxon>Aureimonas</taxon>
    </lineage>
</organism>
<accession>A0A1H0FL79</accession>
<dbReference type="InterPro" id="IPR018225">
    <property type="entry name" value="Transaldolase_AS"/>
</dbReference>
<dbReference type="AlphaFoldDB" id="A0A1H0FL79"/>
<dbReference type="OrthoDB" id="9807051at2"/>
<keyword evidence="1" id="KW-0704">Schiff base</keyword>
<evidence type="ECO:0000313" key="2">
    <source>
        <dbReference type="EMBL" id="SDN95364.1"/>
    </source>
</evidence>
<dbReference type="PANTHER" id="PTHR10683">
    <property type="entry name" value="TRANSALDOLASE"/>
    <property type="match status" value="1"/>
</dbReference>
<protein>
    <submittedName>
        <fullName evidence="2">Transaldolase</fullName>
    </submittedName>
</protein>
<name>A0A1H0FL79_9HYPH</name>
<dbReference type="SUPFAM" id="SSF51569">
    <property type="entry name" value="Aldolase"/>
    <property type="match status" value="1"/>
</dbReference>
<dbReference type="Pfam" id="PF00923">
    <property type="entry name" value="TAL_FSA"/>
    <property type="match status" value="1"/>
</dbReference>
<dbReference type="Proteomes" id="UP000198793">
    <property type="component" value="Unassembled WGS sequence"/>
</dbReference>